<reference evidence="1" key="1">
    <citation type="submission" date="2020-03" db="EMBL/GenBank/DDBJ databases">
        <authorList>
            <person name="He L."/>
        </authorList>
    </citation>
    <scope>NUCLEOTIDE SEQUENCE</scope>
    <source>
        <strain evidence="1">CkLH20</strain>
    </source>
</reference>
<dbReference type="RefSeq" id="XP_038747654.1">
    <property type="nucleotide sequence ID" value="XM_038886950.1"/>
</dbReference>
<organism evidence="1 2">
    <name type="scientific">Colletotrichum karsti</name>
    <dbReference type="NCBI Taxonomy" id="1095194"/>
    <lineage>
        <taxon>Eukaryota</taxon>
        <taxon>Fungi</taxon>
        <taxon>Dikarya</taxon>
        <taxon>Ascomycota</taxon>
        <taxon>Pezizomycotina</taxon>
        <taxon>Sordariomycetes</taxon>
        <taxon>Hypocreomycetidae</taxon>
        <taxon>Glomerellales</taxon>
        <taxon>Glomerellaceae</taxon>
        <taxon>Colletotrichum</taxon>
        <taxon>Colletotrichum boninense species complex</taxon>
    </lineage>
</organism>
<proteinExistence type="predicted"/>
<comment type="caution">
    <text evidence="1">The sequence shown here is derived from an EMBL/GenBank/DDBJ whole genome shotgun (WGS) entry which is preliminary data.</text>
</comment>
<keyword evidence="2" id="KW-1185">Reference proteome</keyword>
<dbReference type="AlphaFoldDB" id="A0A9P6I895"/>
<dbReference type="Proteomes" id="UP000781932">
    <property type="component" value="Unassembled WGS sequence"/>
</dbReference>
<evidence type="ECO:0000313" key="2">
    <source>
        <dbReference type="Proteomes" id="UP000781932"/>
    </source>
</evidence>
<dbReference type="EMBL" id="JAATWM020000011">
    <property type="protein sequence ID" value="KAF9878193.1"/>
    <property type="molecule type" value="Genomic_DNA"/>
</dbReference>
<accession>A0A9P6I895</accession>
<name>A0A9P6I895_9PEZI</name>
<sequence length="294" mass="33218">MAKTQIKAQKSSDTVADSPQLSRIESLPKQIIHHIIDFILARGDTDVACDLASFAKSSPVLFALFCAYLRAEDACRPLSQVFFIQCQKKGASCDEVRAEWWDFWARFRRVCDMVYTSSEGPSLLGELGTKVTAANLGHPRRLMRSLLIFSSITGDAPAGQDRKPKHTASRDISDRLTKPEVNDHQTLWDCVSFFHLDQIKHHKVLQSIELPQQRGIPGRAVAVIACKRYLRSLMLRGLSFLDEYLRAVPEVRRSMLIESFGPREKAMNNPSLPKWVQETESVVEEVCRMAGAWT</sequence>
<dbReference type="GeneID" id="62160024"/>
<reference evidence="1" key="2">
    <citation type="submission" date="2020-11" db="EMBL/GenBank/DDBJ databases">
        <title>Whole genome sequencing of Colletotrichum sp.</title>
        <authorList>
            <person name="Li H."/>
        </authorList>
    </citation>
    <scope>NUCLEOTIDE SEQUENCE</scope>
    <source>
        <strain evidence="1">CkLH20</strain>
    </source>
</reference>
<gene>
    <name evidence="1" type="ORF">CkaCkLH20_04231</name>
</gene>
<evidence type="ECO:0000313" key="1">
    <source>
        <dbReference type="EMBL" id="KAF9878193.1"/>
    </source>
</evidence>
<protein>
    <submittedName>
        <fullName evidence="1">Uncharacterized protein</fullName>
    </submittedName>
</protein>